<proteinExistence type="predicted"/>
<gene>
    <name evidence="1" type="ORF">LCGC14_2635370</name>
</gene>
<reference evidence="1" key="1">
    <citation type="journal article" date="2015" name="Nature">
        <title>Complex archaea that bridge the gap between prokaryotes and eukaryotes.</title>
        <authorList>
            <person name="Spang A."/>
            <person name="Saw J.H."/>
            <person name="Jorgensen S.L."/>
            <person name="Zaremba-Niedzwiedzka K."/>
            <person name="Martijn J."/>
            <person name="Lind A.E."/>
            <person name="van Eijk R."/>
            <person name="Schleper C."/>
            <person name="Guy L."/>
            <person name="Ettema T.J."/>
        </authorList>
    </citation>
    <scope>NUCLEOTIDE SEQUENCE</scope>
</reference>
<feature type="non-terminal residue" evidence="1">
    <location>
        <position position="137"/>
    </location>
</feature>
<name>A0A0F8ZZA2_9ZZZZ</name>
<comment type="caution">
    <text evidence="1">The sequence shown here is derived from an EMBL/GenBank/DDBJ whole genome shotgun (WGS) entry which is preliminary data.</text>
</comment>
<dbReference type="AlphaFoldDB" id="A0A0F8ZZA2"/>
<evidence type="ECO:0000313" key="1">
    <source>
        <dbReference type="EMBL" id="KKK99178.1"/>
    </source>
</evidence>
<protein>
    <recommendedName>
        <fullName evidence="2">Bacteriophage T4 Gp32 single-stranded DNA-binding domain-containing protein</fullName>
    </recommendedName>
</protein>
<dbReference type="EMBL" id="LAZR01045309">
    <property type="protein sequence ID" value="KKK99178.1"/>
    <property type="molecule type" value="Genomic_DNA"/>
</dbReference>
<organism evidence="1">
    <name type="scientific">marine sediment metagenome</name>
    <dbReference type="NCBI Taxonomy" id="412755"/>
    <lineage>
        <taxon>unclassified sequences</taxon>
        <taxon>metagenomes</taxon>
        <taxon>ecological metagenomes</taxon>
    </lineage>
</organism>
<accession>A0A0F8ZZA2</accession>
<sequence length="137" mass="15572">MVKAKNDMSQWASEIDTEATRTLITELQTEGKPYDKLEVGDKKYITNYRRICPMRPGWQNPYQIVPVHYLGPNNRQVVCLKEAGIGECPACTLRWELEKGKDKQAGRGLRSSIRTFLNVVKIDADGNLAEDKVFLLS</sequence>
<evidence type="ECO:0008006" key="2">
    <source>
        <dbReference type="Google" id="ProtNLM"/>
    </source>
</evidence>